<evidence type="ECO:0000313" key="1">
    <source>
        <dbReference type="EMBL" id="OUP55433.1"/>
    </source>
</evidence>
<dbReference type="RefSeq" id="WP_087415859.1">
    <property type="nucleotide sequence ID" value="NZ_NFKL01000027.1"/>
</dbReference>
<evidence type="ECO:0000313" key="2">
    <source>
        <dbReference type="Proteomes" id="UP000195326"/>
    </source>
</evidence>
<organism evidence="1 2">
    <name type="scientific">Butyricicoccus pullicaecorum</name>
    <dbReference type="NCBI Taxonomy" id="501571"/>
    <lineage>
        <taxon>Bacteria</taxon>
        <taxon>Bacillati</taxon>
        <taxon>Bacillota</taxon>
        <taxon>Clostridia</taxon>
        <taxon>Eubacteriales</taxon>
        <taxon>Butyricicoccaceae</taxon>
        <taxon>Butyricicoccus</taxon>
    </lineage>
</organism>
<dbReference type="AlphaFoldDB" id="A0A1Y4LFI0"/>
<name>A0A1Y4LFI0_9FIRM</name>
<proteinExistence type="predicted"/>
<reference evidence="2" key="1">
    <citation type="submission" date="2017-04" db="EMBL/GenBank/DDBJ databases">
        <title>Function of individual gut microbiota members based on whole genome sequencing of pure cultures obtained from chicken caecum.</title>
        <authorList>
            <person name="Medvecky M."/>
            <person name="Cejkova D."/>
            <person name="Polansky O."/>
            <person name="Karasova D."/>
            <person name="Kubasova T."/>
            <person name="Cizek A."/>
            <person name="Rychlik I."/>
        </authorList>
    </citation>
    <scope>NUCLEOTIDE SEQUENCE [LARGE SCALE GENOMIC DNA]</scope>
    <source>
        <strain evidence="2">An179</strain>
    </source>
</reference>
<dbReference type="EMBL" id="NFKL01000027">
    <property type="protein sequence ID" value="OUP55433.1"/>
    <property type="molecule type" value="Genomic_DNA"/>
</dbReference>
<dbReference type="Proteomes" id="UP000195326">
    <property type="component" value="Unassembled WGS sequence"/>
</dbReference>
<accession>A0A1Y4LFI0</accession>
<protein>
    <submittedName>
        <fullName evidence="1">Uncharacterized protein</fullName>
    </submittedName>
</protein>
<sequence>MLDQSFFYKRFSIGLTLDTSLKEFNEFLDKYSDYINNFYFSLPMGDKFHARTQVIKQMHDPKLVDRFWQLLGCIRSHNIKMELVLNNGRVSRDDVKRSARMLYDHGVNVDLVGITDDIYNDVKSFFPTQRIVYSFKNHTHTGKEFAALTHRYDEIVLGRQNIRNTSLFSFIKQHLHADVVLLLNNGCSHVCGGCTTLKNCHRAYYQEKFQHSPEYLYALQSLMPFEIHTGLLDVSNVHLFKISSRNASLKYIKDCLDSYLFCEEDSYIKQNIENYMLWSRLAWHTEYFNGFSLERIRATKEKIYQGIKSSEFPSYVRVILDLRNQYLFQGDQVPDLPVLEEKLKTFFGRIPMKVEGYLIGVSNCANLLSHIYINHMKSLLNTLSSTGRKVYFSVPPLTQSQHFAFVNLWNCLKECIKAKYLDCLVVNDIDTESFFKNYFQVSIAFGERLTKRHVQTVKNDYLTGNEPGFGKDLIDAFLREEYVKNDTCFILCNMPGGGMCISPYESVQIHTLVGLVENYDGACPQSHEKTCDGKCMTAMNTILKSEYGDKLVICANSVCDVVKISDSVLKTVLENRACVVIPSIWRELL</sequence>
<gene>
    <name evidence="1" type="ORF">B5F15_14730</name>
</gene>
<comment type="caution">
    <text evidence="1">The sequence shown here is derived from an EMBL/GenBank/DDBJ whole genome shotgun (WGS) entry which is preliminary data.</text>
</comment>